<dbReference type="GO" id="GO:0000978">
    <property type="term" value="F:RNA polymerase II cis-regulatory region sequence-specific DNA binding"/>
    <property type="evidence" value="ECO:0007669"/>
    <property type="project" value="TreeGrafter"/>
</dbReference>
<dbReference type="InterPro" id="IPR001005">
    <property type="entry name" value="SANT/Myb"/>
</dbReference>
<dbReference type="PROSITE" id="PS51294">
    <property type="entry name" value="HTH_MYB"/>
    <property type="match status" value="2"/>
</dbReference>
<feature type="compositionally biased region" description="Polar residues" evidence="5">
    <location>
        <begin position="302"/>
        <end position="313"/>
    </location>
</feature>
<keyword evidence="4" id="KW-0539">Nucleus</keyword>
<dbReference type="STRING" id="98403.A0A151GRF4"/>
<dbReference type="GO" id="GO:0000981">
    <property type="term" value="F:DNA-binding transcription factor activity, RNA polymerase II-specific"/>
    <property type="evidence" value="ECO:0007669"/>
    <property type="project" value="TreeGrafter"/>
</dbReference>
<keyword evidence="3" id="KW-0238">DNA-binding</keyword>
<dbReference type="GO" id="GO:1901002">
    <property type="term" value="P:positive regulation of response to salt stress"/>
    <property type="evidence" value="ECO:0007669"/>
    <property type="project" value="UniProtKB-ARBA"/>
</dbReference>
<comment type="caution">
    <text evidence="8">The sequence shown here is derived from an EMBL/GenBank/DDBJ whole genome shotgun (WGS) entry which is preliminary data.</text>
</comment>
<dbReference type="GO" id="GO:2000037">
    <property type="term" value="P:regulation of stomatal complex patterning"/>
    <property type="evidence" value="ECO:0007669"/>
    <property type="project" value="UniProtKB-ARBA"/>
</dbReference>
<evidence type="ECO:0000259" key="6">
    <source>
        <dbReference type="PROSITE" id="PS50090"/>
    </source>
</evidence>
<dbReference type="GO" id="GO:0050891">
    <property type="term" value="P:multicellular organismal-level water homeostasis"/>
    <property type="evidence" value="ECO:0007669"/>
    <property type="project" value="UniProtKB-ARBA"/>
</dbReference>
<evidence type="ECO:0000256" key="4">
    <source>
        <dbReference type="ARBA" id="ARBA00023242"/>
    </source>
</evidence>
<evidence type="ECO:0000313" key="9">
    <source>
        <dbReference type="Proteomes" id="UP000076580"/>
    </source>
</evidence>
<dbReference type="GO" id="GO:0033993">
    <property type="term" value="P:response to lipid"/>
    <property type="evidence" value="ECO:0007669"/>
    <property type="project" value="UniProtKB-ARBA"/>
</dbReference>
<dbReference type="GO" id="GO:0045944">
    <property type="term" value="P:positive regulation of transcription by RNA polymerase II"/>
    <property type="evidence" value="ECO:0007669"/>
    <property type="project" value="TreeGrafter"/>
</dbReference>
<organism evidence="8 9">
    <name type="scientific">Drechmeria coniospora</name>
    <name type="common">Nematophagous fungus</name>
    <name type="synonym">Meria coniospora</name>
    <dbReference type="NCBI Taxonomy" id="98403"/>
    <lineage>
        <taxon>Eukaryota</taxon>
        <taxon>Fungi</taxon>
        <taxon>Dikarya</taxon>
        <taxon>Ascomycota</taxon>
        <taxon>Pezizomycotina</taxon>
        <taxon>Sordariomycetes</taxon>
        <taxon>Hypocreomycetidae</taxon>
        <taxon>Hypocreales</taxon>
        <taxon>Ophiocordycipitaceae</taxon>
        <taxon>Drechmeria</taxon>
    </lineage>
</organism>
<proteinExistence type="predicted"/>
<dbReference type="InterPro" id="IPR009057">
    <property type="entry name" value="Homeodomain-like_sf"/>
</dbReference>
<feature type="compositionally biased region" description="Polar residues" evidence="5">
    <location>
        <begin position="85"/>
        <end position="102"/>
    </location>
</feature>
<keyword evidence="2" id="KW-0677">Repeat</keyword>
<gene>
    <name evidence="8" type="ORF">DCS_00804</name>
</gene>
<dbReference type="PANTHER" id="PTHR45614:SF25">
    <property type="entry name" value="MYB PROTEIN"/>
    <property type="match status" value="1"/>
</dbReference>
<feature type="domain" description="Myb-like" evidence="6">
    <location>
        <begin position="155"/>
        <end position="202"/>
    </location>
</feature>
<dbReference type="EMBL" id="LAYC01000001">
    <property type="protein sequence ID" value="KYK59670.1"/>
    <property type="molecule type" value="Genomic_DNA"/>
</dbReference>
<dbReference type="FunFam" id="1.10.10.60:FF:000355">
    <property type="entry name" value="Transcription factor MYB124"/>
    <property type="match status" value="1"/>
</dbReference>
<evidence type="ECO:0000259" key="7">
    <source>
        <dbReference type="PROSITE" id="PS51294"/>
    </source>
</evidence>
<sequence>MDNFKQVDGPCPSPPDKTDGRKKHSSKRKTNREGSKQDASRRDSVKDDADNEDADENAKDEGDNEEDVNEDANEADEGASRNDVDGNSSKSCTLATTRSESATPGHRRGPWSSTEDNTLMTLVTLHGPYNWVRIAHKLKSRTPKQCRERYHQNLKPSLNRTPITPSEGRRIERMVATMGKCWAEIARQLDGRSDNAVKNWWNGSQNRLMRRKQQHLESANAVRAATAPAGAPAATPTIALDMAPSHELPAVHGYVSHEQRADRNALEYHRCPRVPLLPAPHISGPVPGTLLPFMRINGQGQQLLPWTGNHQPLSPSPHESEQERTESDAGSPSNYTTEPRLELPPLRERPFPSGTPQRLPSLSSLSNATSAAANGIKAIGIKASGIRANGTKSEVKLVAEAITKAKDRVGDPGTSHP</sequence>
<dbReference type="InterPro" id="IPR017930">
    <property type="entry name" value="Myb_dom"/>
</dbReference>
<feature type="compositionally biased region" description="Basic and acidic residues" evidence="5">
    <location>
        <begin position="31"/>
        <end position="48"/>
    </location>
</feature>
<comment type="subcellular location">
    <subcellularLocation>
        <location evidence="1">Nucleus</location>
    </subcellularLocation>
</comment>
<name>A0A151GRF4_DRECN</name>
<dbReference type="GO" id="GO:1902806">
    <property type="term" value="P:regulation of cell cycle G1/S phase transition"/>
    <property type="evidence" value="ECO:0007669"/>
    <property type="project" value="UniProtKB-ARBA"/>
</dbReference>
<dbReference type="GO" id="GO:0032875">
    <property type="term" value="P:regulation of DNA endoreduplication"/>
    <property type="evidence" value="ECO:0007669"/>
    <property type="project" value="UniProtKB-ARBA"/>
</dbReference>
<feature type="compositionally biased region" description="Polar residues" evidence="5">
    <location>
        <begin position="328"/>
        <end position="337"/>
    </location>
</feature>
<dbReference type="InterPro" id="IPR050560">
    <property type="entry name" value="MYB_TF"/>
</dbReference>
<evidence type="ECO:0000313" key="8">
    <source>
        <dbReference type="EMBL" id="KYK59670.1"/>
    </source>
</evidence>
<feature type="compositionally biased region" description="Basic and acidic residues" evidence="5">
    <location>
        <begin position="318"/>
        <end position="327"/>
    </location>
</feature>
<dbReference type="SMART" id="SM00717">
    <property type="entry name" value="SANT"/>
    <property type="match status" value="2"/>
</dbReference>
<evidence type="ECO:0000256" key="5">
    <source>
        <dbReference type="SAM" id="MobiDB-lite"/>
    </source>
</evidence>
<dbReference type="Proteomes" id="UP000076580">
    <property type="component" value="Chromosome 01"/>
</dbReference>
<dbReference type="SUPFAM" id="SSF46689">
    <property type="entry name" value="Homeodomain-like"/>
    <property type="match status" value="1"/>
</dbReference>
<dbReference type="RefSeq" id="XP_040659022.1">
    <property type="nucleotide sequence ID" value="XM_040798139.1"/>
</dbReference>
<dbReference type="InParanoid" id="A0A151GRF4"/>
<dbReference type="GO" id="GO:0000278">
    <property type="term" value="P:mitotic cell cycle"/>
    <property type="evidence" value="ECO:0007669"/>
    <property type="project" value="TreeGrafter"/>
</dbReference>
<protein>
    <submittedName>
        <fullName evidence="8">Uncharacterized protein</fullName>
    </submittedName>
</protein>
<accession>A0A151GRF4</accession>
<feature type="domain" description="HTH myb-type" evidence="7">
    <location>
        <begin position="159"/>
        <end position="209"/>
    </location>
</feature>
<dbReference type="AlphaFoldDB" id="A0A151GRF4"/>
<keyword evidence="9" id="KW-1185">Reference proteome</keyword>
<evidence type="ECO:0000256" key="2">
    <source>
        <dbReference type="ARBA" id="ARBA00022737"/>
    </source>
</evidence>
<reference evidence="8 9" key="1">
    <citation type="journal article" date="2016" name="Sci. Rep.">
        <title>Insights into Adaptations to a Near-Obligate Nematode Endoparasitic Lifestyle from the Finished Genome of Drechmeria coniospora.</title>
        <authorList>
            <person name="Zhang L."/>
            <person name="Zhou Z."/>
            <person name="Guo Q."/>
            <person name="Fokkens L."/>
            <person name="Miskei M."/>
            <person name="Pocsi I."/>
            <person name="Zhang W."/>
            <person name="Chen M."/>
            <person name="Wang L."/>
            <person name="Sun Y."/>
            <person name="Donzelli B.G."/>
            <person name="Gibson D.M."/>
            <person name="Nelson D.R."/>
            <person name="Luo J.G."/>
            <person name="Rep M."/>
            <person name="Liu H."/>
            <person name="Yang S."/>
            <person name="Wang J."/>
            <person name="Krasnoff S.B."/>
            <person name="Xu Y."/>
            <person name="Molnar I."/>
            <person name="Lin M."/>
        </authorList>
    </citation>
    <scope>NUCLEOTIDE SEQUENCE [LARGE SCALE GENOMIC DNA]</scope>
    <source>
        <strain evidence="8 9">ARSEF 6962</strain>
    </source>
</reference>
<feature type="compositionally biased region" description="Acidic residues" evidence="5">
    <location>
        <begin position="62"/>
        <end position="77"/>
    </location>
</feature>
<dbReference type="Pfam" id="PF00249">
    <property type="entry name" value="Myb_DNA-binding"/>
    <property type="match status" value="2"/>
</dbReference>
<evidence type="ECO:0000256" key="1">
    <source>
        <dbReference type="ARBA" id="ARBA00004123"/>
    </source>
</evidence>
<feature type="compositionally biased region" description="Basic residues" evidence="5">
    <location>
        <begin position="20"/>
        <end position="30"/>
    </location>
</feature>
<dbReference type="GO" id="GO:1902584">
    <property type="term" value="P:positive regulation of response to water deprivation"/>
    <property type="evidence" value="ECO:0007669"/>
    <property type="project" value="UniProtKB-ARBA"/>
</dbReference>
<dbReference type="PANTHER" id="PTHR45614">
    <property type="entry name" value="MYB PROTEIN-RELATED"/>
    <property type="match status" value="1"/>
</dbReference>
<dbReference type="PROSITE" id="PS50090">
    <property type="entry name" value="MYB_LIKE"/>
    <property type="match status" value="2"/>
</dbReference>
<feature type="region of interest" description="Disordered" evidence="5">
    <location>
        <begin position="1"/>
        <end position="114"/>
    </location>
</feature>
<dbReference type="GO" id="GO:0005634">
    <property type="term" value="C:nucleus"/>
    <property type="evidence" value="ECO:0007669"/>
    <property type="project" value="UniProtKB-SubCell"/>
</dbReference>
<dbReference type="Gene3D" id="1.10.10.60">
    <property type="entry name" value="Homeodomain-like"/>
    <property type="match status" value="2"/>
</dbReference>
<feature type="domain" description="HTH myb-type" evidence="7">
    <location>
        <begin position="103"/>
        <end position="158"/>
    </location>
</feature>
<feature type="domain" description="Myb-like" evidence="6">
    <location>
        <begin position="103"/>
        <end position="154"/>
    </location>
</feature>
<feature type="compositionally biased region" description="Basic and acidic residues" evidence="5">
    <location>
        <begin position="339"/>
        <end position="350"/>
    </location>
</feature>
<dbReference type="CDD" id="cd00167">
    <property type="entry name" value="SANT"/>
    <property type="match status" value="2"/>
</dbReference>
<evidence type="ECO:0000256" key="3">
    <source>
        <dbReference type="ARBA" id="ARBA00023125"/>
    </source>
</evidence>
<feature type="region of interest" description="Disordered" evidence="5">
    <location>
        <begin position="302"/>
        <end position="369"/>
    </location>
</feature>
<dbReference type="GeneID" id="63713447"/>